<evidence type="ECO:0000313" key="2">
    <source>
        <dbReference type="Proteomes" id="UP000193834"/>
    </source>
</evidence>
<reference evidence="1 2" key="1">
    <citation type="submission" date="2017-04" db="EMBL/GenBank/DDBJ databases">
        <authorList>
            <person name="Afonso C.L."/>
            <person name="Miller P.J."/>
            <person name="Scott M.A."/>
            <person name="Spackman E."/>
            <person name="Goraichik I."/>
            <person name="Dimitrov K.M."/>
            <person name="Suarez D.L."/>
            <person name="Swayne D.E."/>
        </authorList>
    </citation>
    <scope>NUCLEOTIDE SEQUENCE [LARGE SCALE GENOMIC DNA]</scope>
    <source>
        <strain evidence="1 2">11</strain>
    </source>
</reference>
<keyword evidence="2" id="KW-1185">Reference proteome</keyword>
<protein>
    <submittedName>
        <fullName evidence="1">Uncharacterized protein</fullName>
    </submittedName>
</protein>
<dbReference type="Proteomes" id="UP000193834">
    <property type="component" value="Unassembled WGS sequence"/>
</dbReference>
<accession>A0A1X7IZ83</accession>
<dbReference type="EMBL" id="FXAZ01000001">
    <property type="protein sequence ID" value="SMG20178.1"/>
    <property type="molecule type" value="Genomic_DNA"/>
</dbReference>
<organism evidence="1 2">
    <name type="scientific">Paenibacillus aquistagni</name>
    <dbReference type="NCBI Taxonomy" id="1852522"/>
    <lineage>
        <taxon>Bacteria</taxon>
        <taxon>Bacillati</taxon>
        <taxon>Bacillota</taxon>
        <taxon>Bacilli</taxon>
        <taxon>Bacillales</taxon>
        <taxon>Paenibacillaceae</taxon>
        <taxon>Paenibacillus</taxon>
    </lineage>
</organism>
<dbReference type="AlphaFoldDB" id="A0A1X7IZ83"/>
<evidence type="ECO:0000313" key="1">
    <source>
        <dbReference type="EMBL" id="SMG20178.1"/>
    </source>
</evidence>
<proteinExistence type="predicted"/>
<gene>
    <name evidence="1" type="ORF">SAMN06295960_1006</name>
</gene>
<name>A0A1X7IZ83_9BACL</name>
<sequence length="38" mass="4291">MTHIKDTDRYLIIHAVDLGITTAMIIQLKKGYCLACRA</sequence>